<dbReference type="Proteomes" id="UP000031668">
    <property type="component" value="Unassembled WGS sequence"/>
</dbReference>
<evidence type="ECO:0000256" key="9">
    <source>
        <dbReference type="RuleBase" id="RU367084"/>
    </source>
</evidence>
<gene>
    <name evidence="11" type="ORF">RF11_01968</name>
</gene>
<evidence type="ECO:0000256" key="8">
    <source>
        <dbReference type="ARBA" id="ARBA00023136"/>
    </source>
</evidence>
<accession>A0A0C2N257</accession>
<feature type="domain" description="PI3K/PI4K catalytic" evidence="10">
    <location>
        <begin position="44"/>
        <end position="337"/>
    </location>
</feature>
<dbReference type="GO" id="GO:0005886">
    <property type="term" value="C:plasma membrane"/>
    <property type="evidence" value="ECO:0007669"/>
    <property type="project" value="UniProtKB-SubCell"/>
</dbReference>
<sequence>MESSTSPLVLKLSYAKSIQELPISQRLPQFLELVLTANEAINDDIYPSLIHEGSSGSYYVFSKQKKIIGIFKPKNEEPYGKLNPKWLKWLHRIFFPCCFGRSCIIPNKGYMSEAGAYLVDQALDLNVVPPTFVTFIASPTFNYSQVDRTALHARIYLKTKFNLSSDIHCILSPKIGSFQKYVEGYSSAYSFLQGSSEPLPPGAEAELQFLLEKMIVLDYITRNTDRGDNWLIKISKKTRLLLNDVPDEYDVELAAIDNGLSFPFKHPDSWRSCKTKFEIDPFHWAFIPQAKRPFSQRIRDLVIPKLSEVENVESLIASLEELVFSAYFNSYFFCTNL</sequence>
<organism evidence="11 12">
    <name type="scientific">Thelohanellus kitauei</name>
    <name type="common">Myxosporean</name>
    <dbReference type="NCBI Taxonomy" id="669202"/>
    <lineage>
        <taxon>Eukaryota</taxon>
        <taxon>Metazoa</taxon>
        <taxon>Cnidaria</taxon>
        <taxon>Myxozoa</taxon>
        <taxon>Myxosporea</taxon>
        <taxon>Bivalvulida</taxon>
        <taxon>Platysporina</taxon>
        <taxon>Myxobolidae</taxon>
        <taxon>Thelohanellus</taxon>
    </lineage>
</organism>
<evidence type="ECO:0000256" key="7">
    <source>
        <dbReference type="ARBA" id="ARBA00022840"/>
    </source>
</evidence>
<name>A0A0C2N257_THEKT</name>
<evidence type="ECO:0000256" key="2">
    <source>
        <dbReference type="ARBA" id="ARBA00008941"/>
    </source>
</evidence>
<reference evidence="11 12" key="1">
    <citation type="journal article" date="2014" name="Genome Biol. Evol.">
        <title>The genome of the myxosporean Thelohanellus kitauei shows adaptations to nutrient acquisition within its fish host.</title>
        <authorList>
            <person name="Yang Y."/>
            <person name="Xiong J."/>
            <person name="Zhou Z."/>
            <person name="Huo F."/>
            <person name="Miao W."/>
            <person name="Ran C."/>
            <person name="Liu Y."/>
            <person name="Zhang J."/>
            <person name="Feng J."/>
            <person name="Wang M."/>
            <person name="Wang M."/>
            <person name="Wang L."/>
            <person name="Yao B."/>
        </authorList>
    </citation>
    <scope>NUCLEOTIDE SEQUENCE [LARGE SCALE GENOMIC DNA]</scope>
    <source>
        <strain evidence="11">Wuqing</strain>
    </source>
</reference>
<dbReference type="GO" id="GO:0005802">
    <property type="term" value="C:trans-Golgi network"/>
    <property type="evidence" value="ECO:0007669"/>
    <property type="project" value="TreeGrafter"/>
</dbReference>
<dbReference type="GO" id="GO:0005768">
    <property type="term" value="C:endosome"/>
    <property type="evidence" value="ECO:0007669"/>
    <property type="project" value="TreeGrafter"/>
</dbReference>
<dbReference type="GO" id="GO:0007032">
    <property type="term" value="P:endosome organization"/>
    <property type="evidence" value="ECO:0007669"/>
    <property type="project" value="TreeGrafter"/>
</dbReference>
<dbReference type="EC" id="2.7.1.67" evidence="9"/>
<keyword evidence="5 9" id="KW-0547">Nucleotide-binding</keyword>
<comment type="similarity">
    <text evidence="2 9">Belongs to the PI3/PI4-kinase family. Type II PI4K subfamily.</text>
</comment>
<evidence type="ECO:0000256" key="1">
    <source>
        <dbReference type="ARBA" id="ARBA00004236"/>
    </source>
</evidence>
<comment type="caution">
    <text evidence="11">The sequence shown here is derived from an EMBL/GenBank/DDBJ whole genome shotgun (WGS) entry which is preliminary data.</text>
</comment>
<keyword evidence="6 9" id="KW-0418">Kinase</keyword>
<keyword evidence="7 9" id="KW-0067">ATP-binding</keyword>
<keyword evidence="4 9" id="KW-0808">Transferase</keyword>
<comment type="subcellular location">
    <subcellularLocation>
        <location evidence="1">Cell membrane</location>
    </subcellularLocation>
    <subcellularLocation>
        <location evidence="9">Membrane</location>
        <topology evidence="9">Peripheral membrane protein</topology>
    </subcellularLocation>
</comment>
<comment type="catalytic activity">
    <reaction evidence="9">
        <text>a 1,2-diacyl-sn-glycero-3-phospho-(1D-myo-inositol) + ATP = a 1,2-diacyl-sn-glycero-3-phospho-(1D-myo-inositol 4-phosphate) + ADP + H(+)</text>
        <dbReference type="Rhea" id="RHEA:19877"/>
        <dbReference type="ChEBI" id="CHEBI:15378"/>
        <dbReference type="ChEBI" id="CHEBI:30616"/>
        <dbReference type="ChEBI" id="CHEBI:57880"/>
        <dbReference type="ChEBI" id="CHEBI:58178"/>
        <dbReference type="ChEBI" id="CHEBI:456216"/>
        <dbReference type="EC" id="2.7.1.67"/>
    </reaction>
</comment>
<dbReference type="PANTHER" id="PTHR12865">
    <property type="entry name" value="PHOSPHATIDYLINOSITOL 4-KINASE TYPE-II"/>
    <property type="match status" value="1"/>
</dbReference>
<dbReference type="EMBL" id="JWZT01002990">
    <property type="protein sequence ID" value="KII67967.1"/>
    <property type="molecule type" value="Genomic_DNA"/>
</dbReference>
<evidence type="ECO:0000256" key="4">
    <source>
        <dbReference type="ARBA" id="ARBA00022679"/>
    </source>
</evidence>
<evidence type="ECO:0000256" key="6">
    <source>
        <dbReference type="ARBA" id="ARBA00022777"/>
    </source>
</evidence>
<protein>
    <recommendedName>
        <fullName evidence="9">Phosphatidylinositol 4-kinase type 2</fullName>
        <ecNumber evidence="9">2.7.1.67</ecNumber>
    </recommendedName>
</protein>
<evidence type="ECO:0000313" key="11">
    <source>
        <dbReference type="EMBL" id="KII67967.1"/>
    </source>
</evidence>
<dbReference type="OMA" id="ATERCIF"/>
<dbReference type="GO" id="GO:0046854">
    <property type="term" value="P:phosphatidylinositol phosphate biosynthetic process"/>
    <property type="evidence" value="ECO:0007669"/>
    <property type="project" value="UniProtKB-UniRule"/>
</dbReference>
<dbReference type="OrthoDB" id="3349449at2759"/>
<dbReference type="AlphaFoldDB" id="A0A0C2N257"/>
<dbReference type="GO" id="GO:0005524">
    <property type="term" value="F:ATP binding"/>
    <property type="evidence" value="ECO:0007669"/>
    <property type="project" value="UniProtKB-UniRule"/>
</dbReference>
<dbReference type="InterPro" id="IPR039756">
    <property type="entry name" value="Lsb6/PI4K2"/>
</dbReference>
<dbReference type="InterPro" id="IPR000403">
    <property type="entry name" value="PI3/4_kinase_cat_dom"/>
</dbReference>
<dbReference type="PANTHER" id="PTHR12865:SF1">
    <property type="entry name" value="PHOSPHATIDYLINOSITOL 4-KINASE TYPE 2"/>
    <property type="match status" value="1"/>
</dbReference>
<evidence type="ECO:0000256" key="5">
    <source>
        <dbReference type="ARBA" id="ARBA00022741"/>
    </source>
</evidence>
<proteinExistence type="inferred from homology"/>
<dbReference type="Pfam" id="PF00454">
    <property type="entry name" value="PI3_PI4_kinase"/>
    <property type="match status" value="1"/>
</dbReference>
<evidence type="ECO:0000259" key="10">
    <source>
        <dbReference type="PROSITE" id="PS50290"/>
    </source>
</evidence>
<dbReference type="GO" id="GO:0007030">
    <property type="term" value="P:Golgi organization"/>
    <property type="evidence" value="ECO:0007669"/>
    <property type="project" value="TreeGrafter"/>
</dbReference>
<keyword evidence="3" id="KW-1003">Cell membrane</keyword>
<keyword evidence="12" id="KW-1185">Reference proteome</keyword>
<evidence type="ECO:0000313" key="12">
    <source>
        <dbReference type="Proteomes" id="UP000031668"/>
    </source>
</evidence>
<evidence type="ECO:0000256" key="3">
    <source>
        <dbReference type="ARBA" id="ARBA00022475"/>
    </source>
</evidence>
<dbReference type="PROSITE" id="PS50290">
    <property type="entry name" value="PI3_4_KINASE_3"/>
    <property type="match status" value="1"/>
</dbReference>
<keyword evidence="8 9" id="KW-0472">Membrane</keyword>
<dbReference type="GO" id="GO:0004430">
    <property type="term" value="F:1-phosphatidylinositol 4-kinase activity"/>
    <property type="evidence" value="ECO:0007669"/>
    <property type="project" value="UniProtKB-UniRule"/>
</dbReference>